<protein>
    <recommendedName>
        <fullName evidence="4">Pentatricopeptide repeat-containing protein</fullName>
    </recommendedName>
</protein>
<evidence type="ECO:0000256" key="1">
    <source>
        <dbReference type="SAM" id="MobiDB-lite"/>
    </source>
</evidence>
<gene>
    <name evidence="2" type="ORF">PRZ48_005059</name>
</gene>
<proteinExistence type="predicted"/>
<dbReference type="EMBL" id="JAXOVC010000003">
    <property type="protein sequence ID" value="KAK4504143.1"/>
    <property type="molecule type" value="Genomic_DNA"/>
</dbReference>
<dbReference type="InterPro" id="IPR011990">
    <property type="entry name" value="TPR-like_helical_dom_sf"/>
</dbReference>
<evidence type="ECO:0000313" key="3">
    <source>
        <dbReference type="Proteomes" id="UP001305779"/>
    </source>
</evidence>
<keyword evidence="3" id="KW-1185">Reference proteome</keyword>
<organism evidence="2 3">
    <name type="scientific">Zasmidium cellare</name>
    <name type="common">Wine cellar mold</name>
    <name type="synonym">Racodium cellare</name>
    <dbReference type="NCBI Taxonomy" id="395010"/>
    <lineage>
        <taxon>Eukaryota</taxon>
        <taxon>Fungi</taxon>
        <taxon>Dikarya</taxon>
        <taxon>Ascomycota</taxon>
        <taxon>Pezizomycotina</taxon>
        <taxon>Dothideomycetes</taxon>
        <taxon>Dothideomycetidae</taxon>
        <taxon>Mycosphaerellales</taxon>
        <taxon>Mycosphaerellaceae</taxon>
        <taxon>Zasmidium</taxon>
    </lineage>
</organism>
<accession>A0ABR0ETH3</accession>
<reference evidence="2 3" key="1">
    <citation type="journal article" date="2023" name="G3 (Bethesda)">
        <title>A chromosome-level genome assembly of Zasmidium syzygii isolated from banana leaves.</title>
        <authorList>
            <person name="van Westerhoven A.C."/>
            <person name="Mehrabi R."/>
            <person name="Talebi R."/>
            <person name="Steentjes M.B.F."/>
            <person name="Corcolon B."/>
            <person name="Chong P.A."/>
            <person name="Kema G.H.J."/>
            <person name="Seidl M.F."/>
        </authorList>
    </citation>
    <scope>NUCLEOTIDE SEQUENCE [LARGE SCALE GENOMIC DNA]</scope>
    <source>
        <strain evidence="2 3">P124</strain>
    </source>
</reference>
<comment type="caution">
    <text evidence="2">The sequence shown here is derived from an EMBL/GenBank/DDBJ whole genome shotgun (WGS) entry which is preliminary data.</text>
</comment>
<dbReference type="Proteomes" id="UP001305779">
    <property type="component" value="Unassembled WGS sequence"/>
</dbReference>
<sequence length="653" mass="73826">MQRTGSHVQLGSGVLTHGASGNTEQPFSSMSLLGSPLENAAALKILPRYVEVVNSNVGQRTKDLEDLLRSTDKSYWDEQDTLSEAEIETLEDALDQVTGSTDRPRDPAIPIRALWTADRLKKDASIPPERLLQRPTFRTAARLTTYIERLTDKRPRQVMQRLFRHKQHAGSYVWHVNIVTEELETLLTDEVLMQELAASALDRALQYLTKHSKYHVFRKIFAFLEHNGYEFTVSNWNVLLAAAAKAGDVFNFRYILKCMIDRKVPRTPVTWALFHDLMSRRFPLEAGTVVEIMRKKGLLVDNKAASLIAANSAGNELTAHLAMNGDLESFYRLYDNRFGLSYGRFDFEWLSINVVNRMCGVLLATGKVHDAFTVVGDYLKRNGMKNRRVALEITTLNIFLTSALRERNPATAVAMLQRFRVSQPGAVAPDHITYQILFTIAWRQKHYNMLRVIWRYACAAGHVGYAMQSRIQAGMLFRSPKEFLVKETGGMGRLWVAIAAKFAAGLQELEDSTDSHSKGPSRTAASHNSSAIEATLMRLLSPPHMHQDPSEYGQNKEEAEQILASDLSQVQKVAPVLPFPDLLEEALEKDMDWQQRGFGGPKGYIEAGGAPQMFEKMLREGIKVPVKKGDYTKYARPWEVPRLLFDRRVNDRA</sequence>
<evidence type="ECO:0000313" key="2">
    <source>
        <dbReference type="EMBL" id="KAK4504143.1"/>
    </source>
</evidence>
<evidence type="ECO:0008006" key="4">
    <source>
        <dbReference type="Google" id="ProtNLM"/>
    </source>
</evidence>
<feature type="region of interest" description="Disordered" evidence="1">
    <location>
        <begin position="1"/>
        <end position="26"/>
    </location>
</feature>
<name>A0ABR0ETH3_ZASCE</name>
<dbReference type="Gene3D" id="1.25.40.10">
    <property type="entry name" value="Tetratricopeptide repeat domain"/>
    <property type="match status" value="1"/>
</dbReference>